<feature type="compositionally biased region" description="Polar residues" evidence="2">
    <location>
        <begin position="185"/>
        <end position="194"/>
    </location>
</feature>
<evidence type="ECO:0000313" key="4">
    <source>
        <dbReference type="EMBL" id="KIZ03391.1"/>
    </source>
</evidence>
<dbReference type="GO" id="GO:0005737">
    <property type="term" value="C:cytoplasm"/>
    <property type="evidence" value="ECO:0007669"/>
    <property type="project" value="UniProtKB-ARBA"/>
</dbReference>
<keyword evidence="1" id="KW-0479">Metal-binding</keyword>
<dbReference type="InterPro" id="IPR011990">
    <property type="entry name" value="TPR-like_helical_dom_sf"/>
</dbReference>
<dbReference type="InterPro" id="IPR013083">
    <property type="entry name" value="Znf_RING/FYVE/PHD"/>
</dbReference>
<keyword evidence="5" id="KW-1185">Reference proteome</keyword>
<keyword evidence="1" id="KW-0862">Zinc</keyword>
<dbReference type="GO" id="GO:0008270">
    <property type="term" value="F:zinc ion binding"/>
    <property type="evidence" value="ECO:0007669"/>
    <property type="project" value="UniProtKB-KW"/>
</dbReference>
<proteinExistence type="predicted"/>
<dbReference type="PANTHER" id="PTHR23327">
    <property type="entry name" value="RING FINGER PROTEIN 127"/>
    <property type="match status" value="1"/>
</dbReference>
<dbReference type="Pfam" id="PF13923">
    <property type="entry name" value="zf-C3HC4_2"/>
    <property type="match status" value="1"/>
</dbReference>
<feature type="region of interest" description="Disordered" evidence="2">
    <location>
        <begin position="414"/>
        <end position="440"/>
    </location>
</feature>
<name>A0A0D2NDJ4_9CHLO</name>
<dbReference type="InterPro" id="IPR003111">
    <property type="entry name" value="Lon_prtase_N"/>
</dbReference>
<feature type="region of interest" description="Disordered" evidence="2">
    <location>
        <begin position="1"/>
        <end position="35"/>
    </location>
</feature>
<dbReference type="InterPro" id="IPR019734">
    <property type="entry name" value="TPR_rpt"/>
</dbReference>
<dbReference type="KEGG" id="mng:MNEG_4574"/>
<dbReference type="OrthoDB" id="264917at2759"/>
<evidence type="ECO:0000256" key="2">
    <source>
        <dbReference type="SAM" id="MobiDB-lite"/>
    </source>
</evidence>
<dbReference type="InterPro" id="IPR001841">
    <property type="entry name" value="Znf_RING"/>
</dbReference>
<gene>
    <name evidence="4" type="ORF">MNEG_4574</name>
</gene>
<dbReference type="SUPFAM" id="SSF57850">
    <property type="entry name" value="RING/U-box"/>
    <property type="match status" value="1"/>
</dbReference>
<dbReference type="RefSeq" id="XP_013902410.1">
    <property type="nucleotide sequence ID" value="XM_014046956.1"/>
</dbReference>
<dbReference type="Gene3D" id="1.25.40.10">
    <property type="entry name" value="Tetratricopeptide repeat domain"/>
    <property type="match status" value="1"/>
</dbReference>
<dbReference type="SMART" id="SM00184">
    <property type="entry name" value="RING"/>
    <property type="match status" value="1"/>
</dbReference>
<dbReference type="InterPro" id="IPR046336">
    <property type="entry name" value="Lon_prtase_N_sf"/>
</dbReference>
<dbReference type="Proteomes" id="UP000054498">
    <property type="component" value="Unassembled WGS sequence"/>
</dbReference>
<dbReference type="EMBL" id="KK100860">
    <property type="protein sequence ID" value="KIZ03391.1"/>
    <property type="molecule type" value="Genomic_DNA"/>
</dbReference>
<dbReference type="InterPro" id="IPR015947">
    <property type="entry name" value="PUA-like_sf"/>
</dbReference>
<dbReference type="PANTHER" id="PTHR23327:SF42">
    <property type="entry name" value="LON PEPTIDASE N-TERMINAL DOMAIN AND RING FINGER PROTEIN C14F5.10C"/>
    <property type="match status" value="1"/>
</dbReference>
<dbReference type="Pfam" id="PF02190">
    <property type="entry name" value="LON_substr_bdg"/>
    <property type="match status" value="1"/>
</dbReference>
<dbReference type="GO" id="GO:0061630">
    <property type="term" value="F:ubiquitin protein ligase activity"/>
    <property type="evidence" value="ECO:0007669"/>
    <property type="project" value="TreeGrafter"/>
</dbReference>
<feature type="compositionally biased region" description="Polar residues" evidence="2">
    <location>
        <begin position="429"/>
        <end position="440"/>
    </location>
</feature>
<reference evidence="4 5" key="1">
    <citation type="journal article" date="2013" name="BMC Genomics">
        <title>Reconstruction of the lipid metabolism for the microalga Monoraphidium neglectum from its genome sequence reveals characteristics suitable for biofuel production.</title>
        <authorList>
            <person name="Bogen C."/>
            <person name="Al-Dilaimi A."/>
            <person name="Albersmeier A."/>
            <person name="Wichmann J."/>
            <person name="Grundmann M."/>
            <person name="Rupp O."/>
            <person name="Lauersen K.J."/>
            <person name="Blifernez-Klassen O."/>
            <person name="Kalinowski J."/>
            <person name="Goesmann A."/>
            <person name="Mussgnug J.H."/>
            <person name="Kruse O."/>
        </authorList>
    </citation>
    <scope>NUCLEOTIDE SEQUENCE [LARGE SCALE GENOMIC DNA]</scope>
    <source>
        <strain evidence="4 5">SAG 48.87</strain>
    </source>
</reference>
<protein>
    <recommendedName>
        <fullName evidence="3">RING-type domain-containing protein</fullName>
    </recommendedName>
</protein>
<evidence type="ECO:0000256" key="1">
    <source>
        <dbReference type="PROSITE-ProRule" id="PRU00175"/>
    </source>
</evidence>
<sequence>MSDEVAALDSALGNDDVSSEATDPALEGDVESQQEKLVQKHKNTGNALFAEQKWEQASKQFTLALKFAPPGDKEAAAVLLSNRSAALCSWSMQLRSRPAALSESRAIFAPDPTHLAQLALKDAERAAQLRPTWHKGYSRQGAALFLLERYGEAETAYLEGLMLAPGNATLTEGLNKVQAVLAEQQQARDTSDTAAGSDGRAGPKRQRRLAREADDTECILCMKLLCEPVTTPCGHTFCRSCFSRALDHSSKCPCCRTVLHVARELPVSITLKNLLLKAFPEDYAARLAEESSAAAAAAEGDGAAAAGSGGSGGGGGAGAATLPLFVMSTMLPGEKMALNIFEPRYRLMVRRCMEGSHLLGMAQVARDHSLDPIACEAAITECQQLPDGRYYLELTGRRRVVIDRSWEQDGYRVGSVKHLKDNPPEPGSQEAQELQSVAAE</sequence>
<dbReference type="AlphaFoldDB" id="A0A0D2NDJ4"/>
<feature type="region of interest" description="Disordered" evidence="2">
    <location>
        <begin position="185"/>
        <end position="208"/>
    </location>
</feature>
<dbReference type="SUPFAM" id="SSF48452">
    <property type="entry name" value="TPR-like"/>
    <property type="match status" value="1"/>
</dbReference>
<organism evidence="4 5">
    <name type="scientific">Monoraphidium neglectum</name>
    <dbReference type="NCBI Taxonomy" id="145388"/>
    <lineage>
        <taxon>Eukaryota</taxon>
        <taxon>Viridiplantae</taxon>
        <taxon>Chlorophyta</taxon>
        <taxon>core chlorophytes</taxon>
        <taxon>Chlorophyceae</taxon>
        <taxon>CS clade</taxon>
        <taxon>Sphaeropleales</taxon>
        <taxon>Selenastraceae</taxon>
        <taxon>Monoraphidium</taxon>
    </lineage>
</organism>
<dbReference type="GeneID" id="25737451"/>
<evidence type="ECO:0000259" key="3">
    <source>
        <dbReference type="PROSITE" id="PS50089"/>
    </source>
</evidence>
<keyword evidence="1" id="KW-0863">Zinc-finger</keyword>
<feature type="domain" description="RING-type" evidence="3">
    <location>
        <begin position="218"/>
        <end position="256"/>
    </location>
</feature>
<dbReference type="STRING" id="145388.A0A0D2NDJ4"/>
<dbReference type="Gene3D" id="3.30.40.10">
    <property type="entry name" value="Zinc/RING finger domain, C3HC4 (zinc finger)"/>
    <property type="match status" value="1"/>
</dbReference>
<dbReference type="PROSITE" id="PS50089">
    <property type="entry name" value="ZF_RING_2"/>
    <property type="match status" value="1"/>
</dbReference>
<dbReference type="SMART" id="SM00028">
    <property type="entry name" value="TPR"/>
    <property type="match status" value="2"/>
</dbReference>
<accession>A0A0D2NDJ4</accession>
<dbReference type="Gene3D" id="2.30.130.40">
    <property type="entry name" value="LON domain-like"/>
    <property type="match status" value="1"/>
</dbReference>
<evidence type="ECO:0000313" key="5">
    <source>
        <dbReference type="Proteomes" id="UP000054498"/>
    </source>
</evidence>
<dbReference type="CDD" id="cd16514">
    <property type="entry name" value="RING-HC_LONFs_rpt2"/>
    <property type="match status" value="1"/>
</dbReference>
<feature type="non-terminal residue" evidence="4">
    <location>
        <position position="440"/>
    </location>
</feature>
<dbReference type="SUPFAM" id="SSF88697">
    <property type="entry name" value="PUA domain-like"/>
    <property type="match status" value="1"/>
</dbReference>